<evidence type="ECO:0000256" key="1">
    <source>
        <dbReference type="ARBA" id="ARBA00004162"/>
    </source>
</evidence>
<evidence type="ECO:0000313" key="11">
    <source>
        <dbReference type="Proteomes" id="UP000645462"/>
    </source>
</evidence>
<dbReference type="PANTHER" id="PTHR30329:SF21">
    <property type="entry name" value="LIPOPROTEIN YIAD-RELATED"/>
    <property type="match status" value="1"/>
</dbReference>
<organism evidence="10 11">
    <name type="scientific">Marivita lacus</name>
    <dbReference type="NCBI Taxonomy" id="1323742"/>
    <lineage>
        <taxon>Bacteria</taxon>
        <taxon>Pseudomonadati</taxon>
        <taxon>Pseudomonadota</taxon>
        <taxon>Alphaproteobacteria</taxon>
        <taxon>Rhodobacterales</taxon>
        <taxon>Roseobacteraceae</taxon>
        <taxon>Marivita</taxon>
    </lineage>
</organism>
<evidence type="ECO:0000259" key="9">
    <source>
        <dbReference type="PROSITE" id="PS51123"/>
    </source>
</evidence>
<keyword evidence="6 7" id="KW-0472">Membrane</keyword>
<keyword evidence="4 8" id="KW-0812">Transmembrane</keyword>
<evidence type="ECO:0000256" key="5">
    <source>
        <dbReference type="ARBA" id="ARBA00022989"/>
    </source>
</evidence>
<proteinExistence type="inferred from homology"/>
<gene>
    <name evidence="10" type="primary">motB</name>
    <name evidence="10" type="ORF">GCM10011363_28380</name>
</gene>
<evidence type="ECO:0000313" key="10">
    <source>
        <dbReference type="EMBL" id="GGC10049.1"/>
    </source>
</evidence>
<feature type="transmembrane region" description="Helical" evidence="8">
    <location>
        <begin position="33"/>
        <end position="52"/>
    </location>
</feature>
<evidence type="ECO:0000256" key="8">
    <source>
        <dbReference type="SAM" id="Phobius"/>
    </source>
</evidence>
<dbReference type="EMBL" id="BMFC01000007">
    <property type="protein sequence ID" value="GGC10049.1"/>
    <property type="molecule type" value="Genomic_DNA"/>
</dbReference>
<dbReference type="InterPro" id="IPR006665">
    <property type="entry name" value="OmpA-like"/>
</dbReference>
<evidence type="ECO:0000256" key="3">
    <source>
        <dbReference type="ARBA" id="ARBA00022475"/>
    </source>
</evidence>
<evidence type="ECO:0000256" key="2">
    <source>
        <dbReference type="ARBA" id="ARBA00008914"/>
    </source>
</evidence>
<comment type="caution">
    <text evidence="10">The sequence shown here is derived from an EMBL/GenBank/DDBJ whole genome shotgun (WGS) entry which is preliminary data.</text>
</comment>
<sequence>MADPTNVPNTPTIVIIKRPKKVIKGHHGGNWKVAYADFMTALMAFFLMLWILSLSEPEKLEGIADYFTPASIPLVDILGYDPEAAKVRDKNDMVPMPESALWEDPPAEFPLDSEAETADEAPTNPWTALEQTTQTLSENSAETRDSQDPVDAMLSALKDTMAKGNPLESLAGNLMVSRSADGVIVEILDLGERPMFQSGSAELTAVVRQVLSEVANVIAAVPMNIKIIGHTDATPFRGSSGYGNWELSADRANAARRALETFGVSPERFTRVSGRAAVTPLIPEDPSDARNRRITIELVTVETPSKAAASND</sequence>
<comment type="similarity">
    <text evidence="2">Belongs to the MotB family.</text>
</comment>
<reference evidence="11" key="1">
    <citation type="journal article" date="2019" name="Int. J. Syst. Evol. Microbiol.">
        <title>The Global Catalogue of Microorganisms (GCM) 10K type strain sequencing project: providing services to taxonomists for standard genome sequencing and annotation.</title>
        <authorList>
            <consortium name="The Broad Institute Genomics Platform"/>
            <consortium name="The Broad Institute Genome Sequencing Center for Infectious Disease"/>
            <person name="Wu L."/>
            <person name="Ma J."/>
        </authorList>
    </citation>
    <scope>NUCLEOTIDE SEQUENCE [LARGE SCALE GENOMIC DNA]</scope>
    <source>
        <strain evidence="11">CGMCC 1.12478</strain>
    </source>
</reference>
<dbReference type="InterPro" id="IPR025713">
    <property type="entry name" value="MotB-like_N_dom"/>
</dbReference>
<feature type="domain" description="OmpA-like" evidence="9">
    <location>
        <begin position="183"/>
        <end position="302"/>
    </location>
</feature>
<comment type="subcellular location">
    <subcellularLocation>
        <location evidence="1">Cell membrane</location>
        <topology evidence="1">Single-pass membrane protein</topology>
    </subcellularLocation>
</comment>
<dbReference type="SUPFAM" id="SSF103088">
    <property type="entry name" value="OmpA-like"/>
    <property type="match status" value="1"/>
</dbReference>
<dbReference type="Proteomes" id="UP000645462">
    <property type="component" value="Unassembled WGS sequence"/>
</dbReference>
<evidence type="ECO:0000256" key="6">
    <source>
        <dbReference type="ARBA" id="ARBA00023136"/>
    </source>
</evidence>
<dbReference type="CDD" id="cd07185">
    <property type="entry name" value="OmpA_C-like"/>
    <property type="match status" value="1"/>
</dbReference>
<dbReference type="RefSeq" id="WP_188482713.1">
    <property type="nucleotide sequence ID" value="NZ_BMFC01000007.1"/>
</dbReference>
<evidence type="ECO:0000256" key="4">
    <source>
        <dbReference type="ARBA" id="ARBA00022692"/>
    </source>
</evidence>
<accession>A0ABQ1KY60</accession>
<keyword evidence="5 8" id="KW-1133">Transmembrane helix</keyword>
<keyword evidence="11" id="KW-1185">Reference proteome</keyword>
<name>A0ABQ1KY60_9RHOB</name>
<dbReference type="InterPro" id="IPR036737">
    <property type="entry name" value="OmpA-like_sf"/>
</dbReference>
<dbReference type="InterPro" id="IPR050330">
    <property type="entry name" value="Bact_OuterMem_StrucFunc"/>
</dbReference>
<dbReference type="Gene3D" id="3.30.1330.60">
    <property type="entry name" value="OmpA-like domain"/>
    <property type="match status" value="1"/>
</dbReference>
<dbReference type="PROSITE" id="PS51123">
    <property type="entry name" value="OMPA_2"/>
    <property type="match status" value="1"/>
</dbReference>
<evidence type="ECO:0000256" key="7">
    <source>
        <dbReference type="PROSITE-ProRule" id="PRU00473"/>
    </source>
</evidence>
<dbReference type="PANTHER" id="PTHR30329">
    <property type="entry name" value="STATOR ELEMENT OF FLAGELLAR MOTOR COMPLEX"/>
    <property type="match status" value="1"/>
</dbReference>
<dbReference type="Pfam" id="PF13677">
    <property type="entry name" value="MotB_plug"/>
    <property type="match status" value="1"/>
</dbReference>
<keyword evidence="3" id="KW-1003">Cell membrane</keyword>
<keyword evidence="10" id="KW-0969">Cilium</keyword>
<dbReference type="Pfam" id="PF00691">
    <property type="entry name" value="OmpA"/>
    <property type="match status" value="1"/>
</dbReference>
<keyword evidence="10" id="KW-0282">Flagellum</keyword>
<protein>
    <submittedName>
        <fullName evidence="10">Flagellar motor protein MotB</fullName>
    </submittedName>
</protein>
<keyword evidence="10" id="KW-0966">Cell projection</keyword>